<gene>
    <name evidence="2" type="ORF">P280DRAFT_441214</name>
</gene>
<sequence>MSTYLFPAGKHAKFSSSARHKPISIPRHLFNIVRGGSDAVDALQLFLKLLREEEVDKASPGYLAFDAHVGDTSCQLRACMLLEILNRYRHHVSSAMEVASIEQTIERLKKVIENARTFCQDICNLAVTKASPETLGMSKHGMSIDEILQRLEWTEMGASRGGQEVSNPTLAHSVASSVVSRSTSRNRSSEGSVGNANTTTSSATSISDATPTEQNEKQLDIPSVVFAEASSDYWEPWDWHQVVHFLVYSYTLSKYKHFIIRANVYGANINPQLAFQFSHQLLDGKFPHPYQPPTKRPIEQEFSVLQSYLSDLSCSWLSSTSRMFSPDRHLMTSLLDKSKRTSAKGVNSVSCYLGYLVLRELWAQTSTPVMIVSRRYCSHGFHKNIFRASLRVSDINSRPNVESVIRENICWDLSQVTDAELDELRQSCRPHIVVCGNSLDGETAEYLERLPTIKLHRDDKCEDNMKHCKDLLASDQDRNVLAIFADHRHYAFPLPGEEGQQGEDTVISGIMDDVAPGLSKQLQASKEEARELGTGPSMKLFMWQHVALEAPGRFLKLLDEVDRPILVGAPVLKHDLVGFR</sequence>
<evidence type="ECO:0000313" key="2">
    <source>
        <dbReference type="EMBL" id="KAF2646817.1"/>
    </source>
</evidence>
<dbReference type="OrthoDB" id="2107640at2759"/>
<feature type="compositionally biased region" description="Low complexity" evidence="1">
    <location>
        <begin position="176"/>
        <end position="212"/>
    </location>
</feature>
<keyword evidence="3" id="KW-1185">Reference proteome</keyword>
<dbReference type="Proteomes" id="UP000799753">
    <property type="component" value="Unassembled WGS sequence"/>
</dbReference>
<evidence type="ECO:0000256" key="1">
    <source>
        <dbReference type="SAM" id="MobiDB-lite"/>
    </source>
</evidence>
<name>A0A6A6SII5_9PLEO</name>
<proteinExistence type="predicted"/>
<reference evidence="2" key="1">
    <citation type="journal article" date="2020" name="Stud. Mycol.">
        <title>101 Dothideomycetes genomes: a test case for predicting lifestyles and emergence of pathogens.</title>
        <authorList>
            <person name="Haridas S."/>
            <person name="Albert R."/>
            <person name="Binder M."/>
            <person name="Bloem J."/>
            <person name="Labutti K."/>
            <person name="Salamov A."/>
            <person name="Andreopoulos B."/>
            <person name="Baker S."/>
            <person name="Barry K."/>
            <person name="Bills G."/>
            <person name="Bluhm B."/>
            <person name="Cannon C."/>
            <person name="Castanera R."/>
            <person name="Culley D."/>
            <person name="Daum C."/>
            <person name="Ezra D."/>
            <person name="Gonzalez J."/>
            <person name="Henrissat B."/>
            <person name="Kuo A."/>
            <person name="Liang C."/>
            <person name="Lipzen A."/>
            <person name="Lutzoni F."/>
            <person name="Magnuson J."/>
            <person name="Mondo S."/>
            <person name="Nolan M."/>
            <person name="Ohm R."/>
            <person name="Pangilinan J."/>
            <person name="Park H.-J."/>
            <person name="Ramirez L."/>
            <person name="Alfaro M."/>
            <person name="Sun H."/>
            <person name="Tritt A."/>
            <person name="Yoshinaga Y."/>
            <person name="Zwiers L.-H."/>
            <person name="Turgeon B."/>
            <person name="Goodwin S."/>
            <person name="Spatafora J."/>
            <person name="Crous P."/>
            <person name="Grigoriev I."/>
        </authorList>
    </citation>
    <scope>NUCLEOTIDE SEQUENCE</scope>
    <source>
        <strain evidence="2">CBS 473.64</strain>
    </source>
</reference>
<protein>
    <submittedName>
        <fullName evidence="2">Uncharacterized protein</fullName>
    </submittedName>
</protein>
<dbReference type="EMBL" id="MU006776">
    <property type="protein sequence ID" value="KAF2646817.1"/>
    <property type="molecule type" value="Genomic_DNA"/>
</dbReference>
<accession>A0A6A6SII5</accession>
<organism evidence="2 3">
    <name type="scientific">Massarina eburnea CBS 473.64</name>
    <dbReference type="NCBI Taxonomy" id="1395130"/>
    <lineage>
        <taxon>Eukaryota</taxon>
        <taxon>Fungi</taxon>
        <taxon>Dikarya</taxon>
        <taxon>Ascomycota</taxon>
        <taxon>Pezizomycotina</taxon>
        <taxon>Dothideomycetes</taxon>
        <taxon>Pleosporomycetidae</taxon>
        <taxon>Pleosporales</taxon>
        <taxon>Massarineae</taxon>
        <taxon>Massarinaceae</taxon>
        <taxon>Massarina</taxon>
    </lineage>
</organism>
<evidence type="ECO:0000313" key="3">
    <source>
        <dbReference type="Proteomes" id="UP000799753"/>
    </source>
</evidence>
<dbReference type="AlphaFoldDB" id="A0A6A6SII5"/>
<feature type="region of interest" description="Disordered" evidence="1">
    <location>
        <begin position="176"/>
        <end position="216"/>
    </location>
</feature>